<dbReference type="EC" id="6.1.1.12" evidence="3"/>
<evidence type="ECO:0000313" key="4">
    <source>
        <dbReference type="Proteomes" id="UP000698242"/>
    </source>
</evidence>
<dbReference type="Pfam" id="PF06347">
    <property type="entry name" value="SH3_4"/>
    <property type="match status" value="2"/>
</dbReference>
<proteinExistence type="predicted"/>
<evidence type="ECO:0000256" key="2">
    <source>
        <dbReference type="SAM" id="SignalP"/>
    </source>
</evidence>
<feature type="chain" id="PRO_5037356731" evidence="2">
    <location>
        <begin position="29"/>
        <end position="213"/>
    </location>
</feature>
<dbReference type="AlphaFoldDB" id="A0A921TET1"/>
<protein>
    <submittedName>
        <fullName evidence="3">Aspartyl-tRNA synthetase</fullName>
        <ecNumber evidence="3">6.1.1.12</ecNumber>
    </submittedName>
</protein>
<gene>
    <name evidence="3" type="ORF">PMES_01850</name>
</gene>
<dbReference type="InterPro" id="IPR010466">
    <property type="entry name" value="DUF1058"/>
</dbReference>
<sequence length="213" mass="22756">MTRSTSPTAALIATATICAMLSVLPAAAQQAAGGAAPAGTPPPEDTDRTGDAADGGTAAAPAPPERASRAPRLGPVTNLPMPRFVSLKAREGNVRRGPSLSHRIDWVFTRKDMPLQITAEYGHWRRVQDRDGVGGWVHYSLLSGVRTVLIEADQAPMLDRPEPDAAITAIAERGVVARLEECLPDWCRLEAGGYDGWVRRDAFWGIGANELPE</sequence>
<keyword evidence="3" id="KW-0436">Ligase</keyword>
<organism evidence="3 4">
    <name type="scientific">Profundibacterium mesophilum KAUST100406-0324</name>
    <dbReference type="NCBI Taxonomy" id="1037889"/>
    <lineage>
        <taxon>Bacteria</taxon>
        <taxon>Pseudomonadati</taxon>
        <taxon>Pseudomonadota</taxon>
        <taxon>Alphaproteobacteria</taxon>
        <taxon>Rhodobacterales</taxon>
        <taxon>Roseobacteraceae</taxon>
        <taxon>Profundibacterium</taxon>
    </lineage>
</organism>
<dbReference type="Proteomes" id="UP000698242">
    <property type="component" value="Unassembled WGS sequence"/>
</dbReference>
<evidence type="ECO:0000313" key="3">
    <source>
        <dbReference type="EMBL" id="KAF0675764.1"/>
    </source>
</evidence>
<feature type="region of interest" description="Disordered" evidence="1">
    <location>
        <begin position="32"/>
        <end position="77"/>
    </location>
</feature>
<dbReference type="EMBL" id="APKE01000022">
    <property type="protein sequence ID" value="KAF0675764.1"/>
    <property type="molecule type" value="Genomic_DNA"/>
</dbReference>
<reference evidence="3" key="1">
    <citation type="submission" date="2013-03" db="EMBL/GenBank/DDBJ databases">
        <title>Genome Sequence of the Profundibacterium mesophilum strain KAUST100406-0324T from Red Sea, a novel genus in the family Rhodobacteraceae.</title>
        <authorList>
            <person name="Essack M."/>
            <person name="Alam I."/>
            <person name="Lafi F."/>
            <person name="Alawi W."/>
            <person name="Kamanu F."/>
            <person name="Al-Suwailem A."/>
            <person name="Lee O.O."/>
            <person name="Xu Y."/>
            <person name="Bajic V."/>
            <person name="Qian P.-Y."/>
            <person name="Archer J."/>
        </authorList>
    </citation>
    <scope>NUCLEOTIDE SEQUENCE</scope>
    <source>
        <strain evidence="3">KAUST100406-0324</strain>
    </source>
</reference>
<evidence type="ECO:0000256" key="1">
    <source>
        <dbReference type="SAM" id="MobiDB-lite"/>
    </source>
</evidence>
<accession>A0A921TET1</accession>
<keyword evidence="4" id="KW-1185">Reference proteome</keyword>
<feature type="signal peptide" evidence="2">
    <location>
        <begin position="1"/>
        <end position="28"/>
    </location>
</feature>
<keyword evidence="2" id="KW-0732">Signal</keyword>
<dbReference type="Gene3D" id="2.30.30.40">
    <property type="entry name" value="SH3 Domains"/>
    <property type="match status" value="1"/>
</dbReference>
<name>A0A921TET1_9RHOB</name>
<dbReference type="GO" id="GO:0004815">
    <property type="term" value="F:aspartate-tRNA ligase activity"/>
    <property type="evidence" value="ECO:0007669"/>
    <property type="project" value="UniProtKB-EC"/>
</dbReference>
<comment type="caution">
    <text evidence="3">The sequence shown here is derived from an EMBL/GenBank/DDBJ whole genome shotgun (WGS) entry which is preliminary data.</text>
</comment>